<evidence type="ECO:0000313" key="2">
    <source>
        <dbReference type="EMBL" id="CAE8611328.1"/>
    </source>
</evidence>
<gene>
    <name evidence="2" type="ORF">PGLA1383_LOCUS29129</name>
</gene>
<reference evidence="2" key="1">
    <citation type="submission" date="2021-02" db="EMBL/GenBank/DDBJ databases">
        <authorList>
            <person name="Dougan E. K."/>
            <person name="Rhodes N."/>
            <person name="Thang M."/>
            <person name="Chan C."/>
        </authorList>
    </citation>
    <scope>NUCLEOTIDE SEQUENCE</scope>
</reference>
<organism evidence="2 3">
    <name type="scientific">Polarella glacialis</name>
    <name type="common">Dinoflagellate</name>
    <dbReference type="NCBI Taxonomy" id="89957"/>
    <lineage>
        <taxon>Eukaryota</taxon>
        <taxon>Sar</taxon>
        <taxon>Alveolata</taxon>
        <taxon>Dinophyceae</taxon>
        <taxon>Suessiales</taxon>
        <taxon>Suessiaceae</taxon>
        <taxon>Polarella</taxon>
    </lineage>
</organism>
<evidence type="ECO:0000256" key="1">
    <source>
        <dbReference type="SAM" id="MobiDB-lite"/>
    </source>
</evidence>
<protein>
    <submittedName>
        <fullName evidence="2">Uncharacterized protein</fullName>
    </submittedName>
</protein>
<feature type="region of interest" description="Disordered" evidence="1">
    <location>
        <begin position="222"/>
        <end position="261"/>
    </location>
</feature>
<name>A0A813FCM4_POLGL</name>
<dbReference type="AlphaFoldDB" id="A0A813FCM4"/>
<feature type="compositionally biased region" description="Basic and acidic residues" evidence="1">
    <location>
        <begin position="82"/>
        <end position="93"/>
    </location>
</feature>
<accession>A0A813FCM4</accession>
<feature type="region of interest" description="Disordered" evidence="1">
    <location>
        <begin position="82"/>
        <end position="124"/>
    </location>
</feature>
<keyword evidence="3" id="KW-1185">Reference proteome</keyword>
<dbReference type="Proteomes" id="UP000654075">
    <property type="component" value="Unassembled WGS sequence"/>
</dbReference>
<sequence>MTQSVTMTLLPQFITCGGAAVFERNTFIDLRPPEPLTLEKAQTDPPPGLSRLAVEEPPPPLPLEFFVTPDVFEEYCEEGHNYGERAERTEKVRSSGARSTSPLSIAVPPEENRSSHPSLTMPSIVEPPPSLIPLEKMATYDPFESYSYQPREEPMSAIRGEEMQGHYERFFLPAGIMELGTHSSDVADRPKQRLVLEAAIPIEFPETAPLYQQGLSSDIAVPQGFSHRVPPPPPAAPAPVLTERPAPAPPTAPPVEGAEAPPSAADLLANALKCEVSENGSTHVHWSVDARKLYSTDVRVVSPQFLLELPGCGQQAFKVALHPRVVINNKRGGGFKKAKGKGSVMLKCEAQLLEAECVGHVQFSVRVGRGSLMQQPRGPVTNDFAEKSCCGLPEGSDEWDFRSIADEFGFLLVSVHIWPRSAGLAASQ</sequence>
<evidence type="ECO:0000313" key="3">
    <source>
        <dbReference type="Proteomes" id="UP000654075"/>
    </source>
</evidence>
<dbReference type="OMA" id="HYERFFL"/>
<dbReference type="EMBL" id="CAJNNV010025018">
    <property type="protein sequence ID" value="CAE8611328.1"/>
    <property type="molecule type" value="Genomic_DNA"/>
</dbReference>
<dbReference type="OrthoDB" id="441304at2759"/>
<proteinExistence type="predicted"/>
<feature type="region of interest" description="Disordered" evidence="1">
    <location>
        <begin position="37"/>
        <end position="57"/>
    </location>
</feature>
<comment type="caution">
    <text evidence="2">The sequence shown here is derived from an EMBL/GenBank/DDBJ whole genome shotgun (WGS) entry which is preliminary data.</text>
</comment>